<dbReference type="AlphaFoldDB" id="A0A6A0AAZ3"/>
<reference evidence="1 2" key="1">
    <citation type="submission" date="2020-02" db="EMBL/GenBank/DDBJ databases">
        <title>Draft genome sequence of Haematococcus lacustris strain NIES-144.</title>
        <authorList>
            <person name="Morimoto D."/>
            <person name="Nakagawa S."/>
            <person name="Yoshida T."/>
            <person name="Sawayama S."/>
        </authorList>
    </citation>
    <scope>NUCLEOTIDE SEQUENCE [LARGE SCALE GENOMIC DNA]</scope>
    <source>
        <strain evidence="1 2">NIES-144</strain>
    </source>
</reference>
<name>A0A6A0AAZ3_HAELA</name>
<dbReference type="EMBL" id="BLLF01004357">
    <property type="protein sequence ID" value="GFH29461.1"/>
    <property type="molecule type" value="Genomic_DNA"/>
</dbReference>
<feature type="non-terminal residue" evidence="1">
    <location>
        <position position="76"/>
    </location>
</feature>
<comment type="caution">
    <text evidence="1">The sequence shown here is derived from an EMBL/GenBank/DDBJ whole genome shotgun (WGS) entry which is preliminary data.</text>
</comment>
<proteinExistence type="predicted"/>
<gene>
    <name evidence="1" type="ORF">HaLaN_28119</name>
</gene>
<sequence length="76" mass="8262">MLRNNSLIVRKPHQRVHPLFQQLAVSSVGHVAQVAEQADETIETPFFEPAVRAFSLGFGSGVLLELAHVASKASKP</sequence>
<evidence type="ECO:0000313" key="1">
    <source>
        <dbReference type="EMBL" id="GFH29461.1"/>
    </source>
</evidence>
<evidence type="ECO:0000313" key="2">
    <source>
        <dbReference type="Proteomes" id="UP000485058"/>
    </source>
</evidence>
<keyword evidence="2" id="KW-1185">Reference proteome</keyword>
<accession>A0A6A0AAZ3</accession>
<organism evidence="1 2">
    <name type="scientific">Haematococcus lacustris</name>
    <name type="common">Green alga</name>
    <name type="synonym">Haematococcus pluvialis</name>
    <dbReference type="NCBI Taxonomy" id="44745"/>
    <lineage>
        <taxon>Eukaryota</taxon>
        <taxon>Viridiplantae</taxon>
        <taxon>Chlorophyta</taxon>
        <taxon>core chlorophytes</taxon>
        <taxon>Chlorophyceae</taxon>
        <taxon>CS clade</taxon>
        <taxon>Chlamydomonadales</taxon>
        <taxon>Haematococcaceae</taxon>
        <taxon>Haematococcus</taxon>
    </lineage>
</organism>
<dbReference type="Proteomes" id="UP000485058">
    <property type="component" value="Unassembled WGS sequence"/>
</dbReference>
<protein>
    <submittedName>
        <fullName evidence="1">Uncharacterized protein</fullName>
    </submittedName>
</protein>